<keyword evidence="14" id="KW-0539">Nucleus</keyword>
<dbReference type="PROSITE" id="PS50254">
    <property type="entry name" value="REL_2"/>
    <property type="match status" value="1"/>
</dbReference>
<organism evidence="20 21">
    <name type="scientific">Synaphobranchus kaupii</name>
    <name type="common">Kaup's arrowtooth eel</name>
    <dbReference type="NCBI Taxonomy" id="118154"/>
    <lineage>
        <taxon>Eukaryota</taxon>
        <taxon>Metazoa</taxon>
        <taxon>Chordata</taxon>
        <taxon>Craniata</taxon>
        <taxon>Vertebrata</taxon>
        <taxon>Euteleostomi</taxon>
        <taxon>Actinopterygii</taxon>
        <taxon>Neopterygii</taxon>
        <taxon>Teleostei</taxon>
        <taxon>Anguilliformes</taxon>
        <taxon>Synaphobranchidae</taxon>
        <taxon>Synaphobranchus</taxon>
    </lineage>
</organism>
<dbReference type="InterPro" id="IPR000451">
    <property type="entry name" value="NFkB/Dor"/>
</dbReference>
<dbReference type="SMART" id="SM00429">
    <property type="entry name" value="IPT"/>
    <property type="match status" value="1"/>
</dbReference>
<evidence type="ECO:0000259" key="18">
    <source>
        <dbReference type="PROSITE" id="PS50245"/>
    </source>
</evidence>
<dbReference type="GO" id="GO:0000978">
    <property type="term" value="F:RNA polymerase II cis-regulatory region sequence-specific DNA binding"/>
    <property type="evidence" value="ECO:0007669"/>
    <property type="project" value="UniProtKB-ARBA"/>
</dbReference>
<name>A0A9Q1FX06_SYNKA</name>
<dbReference type="PRINTS" id="PR00057">
    <property type="entry name" value="NFKBTNSCPFCT"/>
</dbReference>
<dbReference type="InterPro" id="IPR032397">
    <property type="entry name" value="RHD_dimer"/>
</dbReference>
<dbReference type="SUPFAM" id="SSF81296">
    <property type="entry name" value="E set domains"/>
    <property type="match status" value="1"/>
</dbReference>
<feature type="region of interest" description="Disordered" evidence="16">
    <location>
        <begin position="921"/>
        <end position="948"/>
    </location>
</feature>
<dbReference type="GO" id="GO:0030098">
    <property type="term" value="P:lymphocyte differentiation"/>
    <property type="evidence" value="ECO:0007669"/>
    <property type="project" value="UniProtKB-ARBA"/>
</dbReference>
<dbReference type="InterPro" id="IPR008967">
    <property type="entry name" value="p53-like_TF_DNA-bd_sf"/>
</dbReference>
<dbReference type="Gene3D" id="2.60.40.340">
    <property type="entry name" value="Rel homology domain (RHD), DNA-binding domain"/>
    <property type="match status" value="1"/>
</dbReference>
<dbReference type="InterPro" id="IPR014756">
    <property type="entry name" value="Ig_E-set"/>
</dbReference>
<evidence type="ECO:0000259" key="19">
    <source>
        <dbReference type="PROSITE" id="PS50254"/>
    </source>
</evidence>
<feature type="domain" description="CAP-Gly" evidence="18">
    <location>
        <begin position="185"/>
        <end position="227"/>
    </location>
</feature>
<dbReference type="SUPFAM" id="SSF54236">
    <property type="entry name" value="Ubiquitin-like"/>
    <property type="match status" value="1"/>
</dbReference>
<dbReference type="Pfam" id="PF05602">
    <property type="entry name" value="CLPTM1"/>
    <property type="match status" value="1"/>
</dbReference>
<dbReference type="PROSITE" id="PS00845">
    <property type="entry name" value="CAP_GLY_1"/>
    <property type="match status" value="1"/>
</dbReference>
<dbReference type="InterPro" id="IPR030492">
    <property type="entry name" value="RHD_CS"/>
</dbReference>
<evidence type="ECO:0000256" key="12">
    <source>
        <dbReference type="ARBA" id="ARBA00023163"/>
    </source>
</evidence>
<dbReference type="GO" id="GO:0007399">
    <property type="term" value="P:nervous system development"/>
    <property type="evidence" value="ECO:0007669"/>
    <property type="project" value="UniProtKB-ARBA"/>
</dbReference>
<dbReference type="EMBL" id="JAINUF010000003">
    <property type="protein sequence ID" value="KAJ8368992.1"/>
    <property type="molecule type" value="Genomic_DNA"/>
</dbReference>
<keyword evidence="10 17" id="KW-0472">Membrane</keyword>
<dbReference type="CDD" id="cd01789">
    <property type="entry name" value="Ubl_TBCB"/>
    <property type="match status" value="1"/>
</dbReference>
<feature type="transmembrane region" description="Helical" evidence="17">
    <location>
        <begin position="798"/>
        <end position="817"/>
    </location>
</feature>
<feature type="compositionally biased region" description="Polar residues" evidence="16">
    <location>
        <begin position="1537"/>
        <end position="1546"/>
    </location>
</feature>
<accession>A0A9Q1FX06</accession>
<evidence type="ECO:0000256" key="10">
    <source>
        <dbReference type="ARBA" id="ARBA00023136"/>
    </source>
</evidence>
<keyword evidence="21" id="KW-1185">Reference proteome</keyword>
<dbReference type="SUPFAM" id="SSF74924">
    <property type="entry name" value="Cap-Gly domain"/>
    <property type="match status" value="1"/>
</dbReference>
<sequence>MDGVVSVITNPTVSVRLTSTLSSFEANRRFNRGITVAEFKSKLEMVVGSPASCMDLQLFSASDKFLQKMEDNEALLGSYPVDDDCRIHVTDRSGAQIGEFSDLSKVEKYEIPDDVYEKRTDSVRSFLKKKKVGQFDEEKMVQRETEKTERELEEKATAEAIVVGNRCQVLVSGQPTKIGTVMFVGTADFKPGYWVGVKYDEPLGKNDGSVNGKQYFECQPKYGAFVKPQTVTVGDFPEEDYGLDEIALRNRMMNATQLQAHLREVRGTQVSQMMAANDVGDVKESAMHQPLLSPDDPLVVAVLQCGQNLNDLRAALQEEWDAMPQQTISRLVNSMRRRCQAVSSNGAAGGEQAVQTVPAALDPQQPQPQQQPPPNAWQVIKGVLFRIFIIWAISSFFRRSPATPEQSGPAGAPRLPSRNLFPKDTLMDMHVFVTQNEHFSEFNESEALFWYQRDLVYGDWVTGDNGDGCYEQYQEMDIPEVGGAGGGGRRAVIGSLVIPQRKGEYRRLATVHASRMLNKFKRRKFQKTKNLLTGETEVDPEIIKRKAMVLCEVISHWHPNLTINMVDDHTAWVKGSVPPTSGSTSEYGWCFEGERQLAAAPGMLNLMRRTTTPVNDTLKKLPLRLSFCPLSLWRWQLYAAQNAKSPWNFLADETYEQSDDDQDSVKVALLETNPYLLGVTIVVSIVHSIFEFLAFKNDIQFWNSRQSLEGLSVRSIFFGVFQSLVVLLYILDNETNFVVQVSVFIGLLIDFWKITKVMDVKLDRENKLAGIFPRLVLKDKSTYVQSSTKIYDDMAFRYLSWLLYPLFGCYAVYSLLYVEHKGWYSWVLSMMYGFLLTFGFITMTPQLFINYKMKSVAHLPWRMLTYKALNTFIDDLFAFVIRMPMMYRIGCLRDDVVFFIYLYQRWIYRVDLNRVNEFGTSGAEPHKDSSEQGAESGEPVAETSPRGDDLLRRGRVSLAGEENGAPVFYISELDLIQEFLTEDTIREQAILPRKLPGPPPPPEQEMQDQNLVTKPRHAVPVQLVARGTAPQVPFSRSQVSVNANGMALPYSNLGGLEGLSRRTRGVERGRGAVPVMAGSATQQGQSGTESLERLLEKPVLEIVEQPKERGMRFRYECEGRSAGSILGASSTDPNKTLPTIEIKGCKPKIKRVKITVSLVTKDIPHRPHPHSLVGKDCADGICVVRLNPCKSCRHSFSNLGIQCVRRKELEMALEKRRNQNIDPFNTGHSKSIEDIDMNVVRLCFQCELETDNEERTLLSPVVSNAIYDKKATTTSELKINRLNVVRGPCTGKTEIYLLCDKVQKDDIEIIFSLGKWEAKAEFAQTDVHRQIAIVFKSPPYQEQDIREEVDVNVFLRRLSDHMDSEPLKFTYEPQNPDPYEVNRKRKLKSDIKFGDRCSVAAQSVTLPESPPSLPFAPLPFVLSNGPQPELLGLAQDLEAIDYPSTPLDVKLEENISQEMLESPEFQAILKGILDGSSTAADFHEQGSQHCYGLHSTGLPATFNQDLNSNYSQQGIDFNFNMAVDFYNDVRINPYGNQLVNSTQSHPQPVDPLAEGLDDRSLQPLRPCNNEDPALCPLVKTESHIDL</sequence>
<dbReference type="Pfam" id="PF01302">
    <property type="entry name" value="CAP_GLY"/>
    <property type="match status" value="1"/>
</dbReference>
<dbReference type="GO" id="GO:0005829">
    <property type="term" value="C:cytosol"/>
    <property type="evidence" value="ECO:0007669"/>
    <property type="project" value="UniProtKB-ARBA"/>
</dbReference>
<keyword evidence="6 17" id="KW-0812">Transmembrane</keyword>
<dbReference type="InterPro" id="IPR029071">
    <property type="entry name" value="Ubiquitin-like_domsf"/>
</dbReference>
<dbReference type="GO" id="GO:0005634">
    <property type="term" value="C:nucleus"/>
    <property type="evidence" value="ECO:0007669"/>
    <property type="project" value="UniProtKB-SubCell"/>
</dbReference>
<feature type="region of interest" description="Disordered" evidence="16">
    <location>
        <begin position="1537"/>
        <end position="1567"/>
    </location>
</feature>
<keyword evidence="8" id="KW-0805">Transcription regulation</keyword>
<evidence type="ECO:0000256" key="7">
    <source>
        <dbReference type="ARBA" id="ARBA00022989"/>
    </source>
</evidence>
<comment type="similarity">
    <text evidence="4">Belongs to the CLPTM1 family.</text>
</comment>
<evidence type="ECO:0000256" key="16">
    <source>
        <dbReference type="SAM" id="MobiDB-lite"/>
    </source>
</evidence>
<evidence type="ECO:0000313" key="20">
    <source>
        <dbReference type="EMBL" id="KAJ8368992.1"/>
    </source>
</evidence>
<keyword evidence="12" id="KW-0804">Transcription</keyword>
<evidence type="ECO:0000256" key="2">
    <source>
        <dbReference type="ARBA" id="ARBA00004141"/>
    </source>
</evidence>
<evidence type="ECO:0000256" key="3">
    <source>
        <dbReference type="ARBA" id="ARBA00004496"/>
    </source>
</evidence>
<dbReference type="PANTHER" id="PTHR21347:SF14">
    <property type="entry name" value="LIPID SCRAMBLASE CLPTM1-RELATED"/>
    <property type="match status" value="1"/>
</dbReference>
<evidence type="ECO:0000313" key="21">
    <source>
        <dbReference type="Proteomes" id="UP001152622"/>
    </source>
</evidence>
<dbReference type="GO" id="GO:0003700">
    <property type="term" value="F:DNA-binding transcription factor activity"/>
    <property type="evidence" value="ECO:0007669"/>
    <property type="project" value="InterPro"/>
</dbReference>
<dbReference type="InterPro" id="IPR000626">
    <property type="entry name" value="Ubiquitin-like_dom"/>
</dbReference>
<dbReference type="Gene3D" id="2.60.40.10">
    <property type="entry name" value="Immunoglobulins"/>
    <property type="match status" value="1"/>
</dbReference>
<dbReference type="FunFam" id="2.60.40.340:FF:000005">
    <property type="entry name" value="RELB proto-oncogene, NF-kB subunit"/>
    <property type="match status" value="1"/>
</dbReference>
<dbReference type="GO" id="GO:0012505">
    <property type="term" value="C:endomembrane system"/>
    <property type="evidence" value="ECO:0007669"/>
    <property type="project" value="TreeGrafter"/>
</dbReference>
<evidence type="ECO:0000256" key="4">
    <source>
        <dbReference type="ARBA" id="ARBA00009310"/>
    </source>
</evidence>
<evidence type="ECO:0000256" key="5">
    <source>
        <dbReference type="ARBA" id="ARBA00022490"/>
    </source>
</evidence>
<dbReference type="InterPro" id="IPR011539">
    <property type="entry name" value="RHD_DNA_bind_dom"/>
</dbReference>
<keyword evidence="9" id="KW-0090">Biological rhythms</keyword>
<protein>
    <submittedName>
        <fullName evidence="20">Uncharacterized protein</fullName>
    </submittedName>
</protein>
<evidence type="ECO:0000256" key="13">
    <source>
        <dbReference type="ARBA" id="ARBA00023186"/>
    </source>
</evidence>
<dbReference type="Gene3D" id="2.30.30.190">
    <property type="entry name" value="CAP Gly-rich-like domain"/>
    <property type="match status" value="1"/>
</dbReference>
<comment type="subcellular location">
    <subcellularLocation>
        <location evidence="3">Cytoplasm</location>
    </subcellularLocation>
    <subcellularLocation>
        <location evidence="2">Membrane</location>
        <topology evidence="2">Multi-pass membrane protein</topology>
    </subcellularLocation>
    <subcellularLocation>
        <location evidence="1">Nucleus</location>
    </subcellularLocation>
</comment>
<dbReference type="GO" id="GO:0007021">
    <property type="term" value="P:tubulin complex assembly"/>
    <property type="evidence" value="ECO:0007669"/>
    <property type="project" value="InterPro"/>
</dbReference>
<feature type="transmembrane region" description="Helical" evidence="17">
    <location>
        <begin position="715"/>
        <end position="731"/>
    </location>
</feature>
<dbReference type="Gene3D" id="3.30.420.10">
    <property type="entry name" value="Ribonuclease H-like superfamily/Ribonuclease H"/>
    <property type="match status" value="1"/>
</dbReference>
<gene>
    <name evidence="20" type="ORF">SKAU_G00090200</name>
</gene>
<keyword evidence="13" id="KW-0143">Chaperone</keyword>
<evidence type="ECO:0000256" key="17">
    <source>
        <dbReference type="SAM" id="Phobius"/>
    </source>
</evidence>
<dbReference type="InterPro" id="IPR008429">
    <property type="entry name" value="CLPTM1"/>
</dbReference>
<dbReference type="Pfam" id="PF14560">
    <property type="entry name" value="Ubiquitin_2"/>
    <property type="match status" value="1"/>
</dbReference>
<evidence type="ECO:0000256" key="8">
    <source>
        <dbReference type="ARBA" id="ARBA00023015"/>
    </source>
</evidence>
<proteinExistence type="inferred from homology"/>
<dbReference type="GO" id="GO:0007023">
    <property type="term" value="P:post-chaperonin tubulin folding pathway"/>
    <property type="evidence" value="ECO:0007669"/>
    <property type="project" value="InterPro"/>
</dbReference>
<comment type="caution">
    <text evidence="20">The sequence shown here is derived from an EMBL/GenBank/DDBJ whole genome shotgun (WGS) entry which is preliminary data.</text>
</comment>
<dbReference type="Gene3D" id="3.10.20.90">
    <property type="entry name" value="Phosphatidylinositol 3-kinase Catalytic Subunit, Chain A, domain 1"/>
    <property type="match status" value="1"/>
</dbReference>
<dbReference type="FunFam" id="2.60.40.10:FF:000046">
    <property type="entry name" value="Nuclear factor NF-kappa-B p105 subunit"/>
    <property type="match status" value="1"/>
</dbReference>
<feature type="transmembrane region" description="Helical" evidence="17">
    <location>
        <begin position="823"/>
        <end position="843"/>
    </location>
</feature>
<keyword evidence="11" id="KW-0010">Activator</keyword>
<dbReference type="PANTHER" id="PTHR21347">
    <property type="entry name" value="CLEFT LIP AND PALATE ASSOCIATED TRANSMEMBRANE PROTEIN-RELATED"/>
    <property type="match status" value="1"/>
</dbReference>
<feature type="transmembrane region" description="Helical" evidence="17">
    <location>
        <begin position="675"/>
        <end position="695"/>
    </location>
</feature>
<dbReference type="Pfam" id="PF16179">
    <property type="entry name" value="RHD_dimer"/>
    <property type="match status" value="1"/>
</dbReference>
<keyword evidence="7 17" id="KW-1133">Transmembrane helix</keyword>
<dbReference type="PROSITE" id="PS01204">
    <property type="entry name" value="REL_1"/>
    <property type="match status" value="1"/>
</dbReference>
<dbReference type="InterPro" id="IPR036397">
    <property type="entry name" value="RNaseH_sf"/>
</dbReference>
<evidence type="ECO:0000256" key="6">
    <source>
        <dbReference type="ARBA" id="ARBA00022692"/>
    </source>
</evidence>
<dbReference type="InterPro" id="IPR045172">
    <property type="entry name" value="TBCB_Ubl"/>
</dbReference>
<dbReference type="GO" id="GO:0016020">
    <property type="term" value="C:membrane"/>
    <property type="evidence" value="ECO:0007669"/>
    <property type="project" value="UniProtKB-SubCell"/>
</dbReference>
<comment type="similarity">
    <text evidence="15">Belongs to the TBCB family.</text>
</comment>
<dbReference type="InterPro" id="IPR000938">
    <property type="entry name" value="CAP-Gly_domain"/>
</dbReference>
<evidence type="ECO:0000256" key="11">
    <source>
        <dbReference type="ARBA" id="ARBA00023159"/>
    </source>
</evidence>
<dbReference type="OrthoDB" id="378564at2759"/>
<dbReference type="InterPro" id="IPR036859">
    <property type="entry name" value="CAP-Gly_dom_sf"/>
</dbReference>
<feature type="domain" description="RHD" evidence="19">
    <location>
        <begin position="1095"/>
        <end position="1273"/>
    </location>
</feature>
<dbReference type="FunFam" id="2.30.30.190:FF:000013">
    <property type="entry name" value="Tubulin-folding cofactor B"/>
    <property type="match status" value="1"/>
</dbReference>
<dbReference type="PROSITE" id="PS50245">
    <property type="entry name" value="CAP_GLY_2"/>
    <property type="match status" value="1"/>
</dbReference>
<keyword evidence="5" id="KW-0963">Cytoplasm</keyword>
<dbReference type="Proteomes" id="UP001152622">
    <property type="component" value="Chromosome 3"/>
</dbReference>
<dbReference type="InterPro" id="IPR013783">
    <property type="entry name" value="Ig-like_fold"/>
</dbReference>
<dbReference type="GO" id="GO:0048511">
    <property type="term" value="P:rhythmic process"/>
    <property type="evidence" value="ECO:0007669"/>
    <property type="project" value="UniProtKB-KW"/>
</dbReference>
<dbReference type="SUPFAM" id="SSF49417">
    <property type="entry name" value="p53-like transcription factors"/>
    <property type="match status" value="1"/>
</dbReference>
<evidence type="ECO:0000256" key="14">
    <source>
        <dbReference type="ARBA" id="ARBA00023242"/>
    </source>
</evidence>
<dbReference type="SMART" id="SM01052">
    <property type="entry name" value="CAP_GLY"/>
    <property type="match status" value="1"/>
</dbReference>
<dbReference type="GO" id="GO:0043014">
    <property type="term" value="F:alpha-tubulin binding"/>
    <property type="evidence" value="ECO:0007669"/>
    <property type="project" value="InterPro"/>
</dbReference>
<evidence type="ECO:0000256" key="15">
    <source>
        <dbReference type="ARBA" id="ARBA00025779"/>
    </source>
</evidence>
<dbReference type="Pfam" id="PF00554">
    <property type="entry name" value="RHD_DNA_bind"/>
    <property type="match status" value="1"/>
</dbReference>
<evidence type="ECO:0000256" key="1">
    <source>
        <dbReference type="ARBA" id="ARBA00004123"/>
    </source>
</evidence>
<dbReference type="InterPro" id="IPR037059">
    <property type="entry name" value="RHD_DNA_bind_dom_sf"/>
</dbReference>
<dbReference type="InterPro" id="IPR002909">
    <property type="entry name" value="IPT_dom"/>
</dbReference>
<evidence type="ECO:0000256" key="9">
    <source>
        <dbReference type="ARBA" id="ARBA00023108"/>
    </source>
</evidence>
<reference evidence="20" key="1">
    <citation type="journal article" date="2023" name="Science">
        <title>Genome structures resolve the early diversification of teleost fishes.</title>
        <authorList>
            <person name="Parey E."/>
            <person name="Louis A."/>
            <person name="Montfort J."/>
            <person name="Bouchez O."/>
            <person name="Roques C."/>
            <person name="Iampietro C."/>
            <person name="Lluch J."/>
            <person name="Castinel A."/>
            <person name="Donnadieu C."/>
            <person name="Desvignes T."/>
            <person name="Floi Bucao C."/>
            <person name="Jouanno E."/>
            <person name="Wen M."/>
            <person name="Mejri S."/>
            <person name="Dirks R."/>
            <person name="Jansen H."/>
            <person name="Henkel C."/>
            <person name="Chen W.J."/>
            <person name="Zahm M."/>
            <person name="Cabau C."/>
            <person name="Klopp C."/>
            <person name="Thompson A.W."/>
            <person name="Robinson-Rechavi M."/>
            <person name="Braasch I."/>
            <person name="Lecointre G."/>
            <person name="Bobe J."/>
            <person name="Postlethwait J.H."/>
            <person name="Berthelot C."/>
            <person name="Roest Crollius H."/>
            <person name="Guiguen Y."/>
        </authorList>
    </citation>
    <scope>NUCLEOTIDE SEQUENCE</scope>
    <source>
        <strain evidence="20">WJC10195</strain>
    </source>
</reference>